<dbReference type="EMBL" id="BARU01001232">
    <property type="protein sequence ID" value="GAH30310.1"/>
    <property type="molecule type" value="Genomic_DNA"/>
</dbReference>
<dbReference type="AlphaFoldDB" id="X1FCM7"/>
<feature type="non-terminal residue" evidence="1">
    <location>
        <position position="1"/>
    </location>
</feature>
<name>X1FCM7_9ZZZZ</name>
<reference evidence="1" key="1">
    <citation type="journal article" date="2014" name="Front. Microbiol.">
        <title>High frequency of phylogenetically diverse reductive dehalogenase-homologous genes in deep subseafloor sedimentary metagenomes.</title>
        <authorList>
            <person name="Kawai M."/>
            <person name="Futagami T."/>
            <person name="Toyoda A."/>
            <person name="Takaki Y."/>
            <person name="Nishi S."/>
            <person name="Hori S."/>
            <person name="Arai W."/>
            <person name="Tsubouchi T."/>
            <person name="Morono Y."/>
            <person name="Uchiyama I."/>
            <person name="Ito T."/>
            <person name="Fujiyama A."/>
            <person name="Inagaki F."/>
            <person name="Takami H."/>
        </authorList>
    </citation>
    <scope>NUCLEOTIDE SEQUENCE</scope>
    <source>
        <strain evidence="1">Expedition CK06-06</strain>
    </source>
</reference>
<comment type="caution">
    <text evidence="1">The sequence shown here is derived from an EMBL/GenBank/DDBJ whole genome shotgun (WGS) entry which is preliminary data.</text>
</comment>
<protein>
    <submittedName>
        <fullName evidence="1">Uncharacterized protein</fullName>
    </submittedName>
</protein>
<gene>
    <name evidence="1" type="ORF">S03H2_03353</name>
</gene>
<accession>X1FCM7</accession>
<sequence>EQGRIIMKAYEYIISKQIQWAYRNSIILTGDKGNWGRKAYTQNLNDNLFEPLMLEARNSFTQADGGELTGNPCKMQAVHSSSALGVNIFQYWKRIKISKTHFRVERNVWEEQVPPSVSLV</sequence>
<evidence type="ECO:0000313" key="1">
    <source>
        <dbReference type="EMBL" id="GAH30310.1"/>
    </source>
</evidence>
<organism evidence="1">
    <name type="scientific">marine sediment metagenome</name>
    <dbReference type="NCBI Taxonomy" id="412755"/>
    <lineage>
        <taxon>unclassified sequences</taxon>
        <taxon>metagenomes</taxon>
        <taxon>ecological metagenomes</taxon>
    </lineage>
</organism>
<proteinExistence type="predicted"/>